<accession>A0ABN1GEN6</accession>
<dbReference type="GO" id="GO:0016301">
    <property type="term" value="F:kinase activity"/>
    <property type="evidence" value="ECO:0007669"/>
    <property type="project" value="UniProtKB-KW"/>
</dbReference>
<dbReference type="InterPro" id="IPR011611">
    <property type="entry name" value="PfkB_dom"/>
</dbReference>
<evidence type="ECO:0000256" key="6">
    <source>
        <dbReference type="PIRNR" id="PIRNR000535"/>
    </source>
</evidence>
<comment type="caution">
    <text evidence="8">The sequence shown here is derived from an EMBL/GenBank/DDBJ whole genome shotgun (WGS) entry which is preliminary data.</text>
</comment>
<gene>
    <name evidence="8" type="ORF">GCM10009547_09970</name>
</gene>
<evidence type="ECO:0000256" key="5">
    <source>
        <dbReference type="ARBA" id="ARBA00022840"/>
    </source>
</evidence>
<keyword evidence="5" id="KW-0067">ATP-binding</keyword>
<dbReference type="PIRSF" id="PIRSF000535">
    <property type="entry name" value="1PFK/6PFK/LacC"/>
    <property type="match status" value="1"/>
</dbReference>
<dbReference type="EMBL" id="BAAAHE010000007">
    <property type="protein sequence ID" value="GAA0609900.1"/>
    <property type="molecule type" value="Genomic_DNA"/>
</dbReference>
<proteinExistence type="inferred from homology"/>
<evidence type="ECO:0000313" key="9">
    <source>
        <dbReference type="Proteomes" id="UP001500957"/>
    </source>
</evidence>
<dbReference type="RefSeq" id="WP_344602235.1">
    <property type="nucleotide sequence ID" value="NZ_BAAAHE010000007.1"/>
</dbReference>
<evidence type="ECO:0000256" key="4">
    <source>
        <dbReference type="ARBA" id="ARBA00022777"/>
    </source>
</evidence>
<evidence type="ECO:0000313" key="8">
    <source>
        <dbReference type="EMBL" id="GAA0609900.1"/>
    </source>
</evidence>
<keyword evidence="3" id="KW-0547">Nucleotide-binding</keyword>
<keyword evidence="9" id="KW-1185">Reference proteome</keyword>
<dbReference type="PANTHER" id="PTHR46566">
    <property type="entry name" value="1-PHOSPHOFRUCTOKINASE-RELATED"/>
    <property type="match status" value="1"/>
</dbReference>
<evidence type="ECO:0000259" key="7">
    <source>
        <dbReference type="Pfam" id="PF00294"/>
    </source>
</evidence>
<dbReference type="Pfam" id="PF00294">
    <property type="entry name" value="PfkB"/>
    <property type="match status" value="1"/>
</dbReference>
<comment type="similarity">
    <text evidence="1">Belongs to the carbohydrate kinase PfkB family.</text>
</comment>
<name>A0ABN1GEN6_9ACTN</name>
<dbReference type="SUPFAM" id="SSF53613">
    <property type="entry name" value="Ribokinase-like"/>
    <property type="match status" value="1"/>
</dbReference>
<evidence type="ECO:0000256" key="1">
    <source>
        <dbReference type="ARBA" id="ARBA00010688"/>
    </source>
</evidence>
<keyword evidence="4 8" id="KW-0418">Kinase</keyword>
<dbReference type="Proteomes" id="UP001500957">
    <property type="component" value="Unassembled WGS sequence"/>
</dbReference>
<feature type="domain" description="Carbohydrate kinase PfkB" evidence="7">
    <location>
        <begin position="23"/>
        <end position="289"/>
    </location>
</feature>
<organism evidence="8 9">
    <name type="scientific">Sporichthya brevicatena</name>
    <dbReference type="NCBI Taxonomy" id="171442"/>
    <lineage>
        <taxon>Bacteria</taxon>
        <taxon>Bacillati</taxon>
        <taxon>Actinomycetota</taxon>
        <taxon>Actinomycetes</taxon>
        <taxon>Sporichthyales</taxon>
        <taxon>Sporichthyaceae</taxon>
        <taxon>Sporichthya</taxon>
    </lineage>
</organism>
<keyword evidence="2 6" id="KW-0808">Transferase</keyword>
<evidence type="ECO:0000256" key="3">
    <source>
        <dbReference type="ARBA" id="ARBA00022741"/>
    </source>
</evidence>
<evidence type="ECO:0000256" key="2">
    <source>
        <dbReference type="ARBA" id="ARBA00022679"/>
    </source>
</evidence>
<dbReference type="PANTHER" id="PTHR46566:SF2">
    <property type="entry name" value="ATP-DEPENDENT 6-PHOSPHOFRUCTOKINASE ISOZYME 2"/>
    <property type="match status" value="1"/>
</dbReference>
<protein>
    <submittedName>
        <fullName evidence="8">PfkB family carbohydrate kinase</fullName>
    </submittedName>
</protein>
<reference evidence="8 9" key="1">
    <citation type="journal article" date="2019" name="Int. J. Syst. Evol. Microbiol.">
        <title>The Global Catalogue of Microorganisms (GCM) 10K type strain sequencing project: providing services to taxonomists for standard genome sequencing and annotation.</title>
        <authorList>
            <consortium name="The Broad Institute Genomics Platform"/>
            <consortium name="The Broad Institute Genome Sequencing Center for Infectious Disease"/>
            <person name="Wu L."/>
            <person name="Ma J."/>
        </authorList>
    </citation>
    <scope>NUCLEOTIDE SEQUENCE [LARGE SCALE GENOMIC DNA]</scope>
    <source>
        <strain evidence="8 9">JCM 10671</strain>
    </source>
</reference>
<dbReference type="Gene3D" id="3.40.1190.20">
    <property type="match status" value="1"/>
</dbReference>
<sequence>MSGTVFVFAPDPLLTVTVEAGPDGDEIHLHPGGQGFWAARMAHALGAVVTLGGPFGGESGAVVRALMADTGLQIAAVPVGATNGTYVHDRRDGERRPVAAMAPEPLTRHDVDDFYTTALTGALQADVTVLAGPGPWDPPLLPAAIYRRLAGDLRSLGRTVVADLSGDVLAEALAGGLSLVKVSHEELERDGLATTGDTASLLSAMTELTKTGADNVVVSRAGDPAFALIDGRLVSVTGPALDVVDHRGAGDSMTAGLAAGMAAGLAPADALRLGAAAGALNVTRHGLASGERSAIERLAEQFELHDLNPEAAT</sequence>
<dbReference type="InterPro" id="IPR017583">
    <property type="entry name" value="Tagatose/fructose_Pkinase"/>
</dbReference>
<dbReference type="InterPro" id="IPR029056">
    <property type="entry name" value="Ribokinase-like"/>
</dbReference>